<feature type="compositionally biased region" description="Polar residues" evidence="11">
    <location>
        <begin position="70"/>
        <end position="95"/>
    </location>
</feature>
<dbReference type="CDD" id="cd05581">
    <property type="entry name" value="STKc_PDK1"/>
    <property type="match status" value="1"/>
</dbReference>
<feature type="compositionally biased region" description="Polar residues" evidence="11">
    <location>
        <begin position="556"/>
        <end position="578"/>
    </location>
</feature>
<dbReference type="PROSITE" id="PS00108">
    <property type="entry name" value="PROTEIN_KINASE_ST"/>
    <property type="match status" value="1"/>
</dbReference>
<dbReference type="Gene3D" id="3.30.200.20">
    <property type="entry name" value="Phosphorylase Kinase, domain 1"/>
    <property type="match status" value="1"/>
</dbReference>
<accession>A0AAN9YPE0</accession>
<evidence type="ECO:0000313" key="14">
    <source>
        <dbReference type="Proteomes" id="UP001320420"/>
    </source>
</evidence>
<evidence type="ECO:0000256" key="5">
    <source>
        <dbReference type="ARBA" id="ARBA00022741"/>
    </source>
</evidence>
<dbReference type="FunFam" id="1.10.510.10:FF:000163">
    <property type="entry name" value="3-phosphoinositide-dependent protein kinase 1"/>
    <property type="match status" value="1"/>
</dbReference>
<dbReference type="GO" id="GO:0005524">
    <property type="term" value="F:ATP binding"/>
    <property type="evidence" value="ECO:0007669"/>
    <property type="project" value="UniProtKB-UniRule"/>
</dbReference>
<dbReference type="GO" id="GO:0035556">
    <property type="term" value="P:intracellular signal transduction"/>
    <property type="evidence" value="ECO:0007669"/>
    <property type="project" value="TreeGrafter"/>
</dbReference>
<dbReference type="SMART" id="SM00220">
    <property type="entry name" value="S_TKc"/>
    <property type="match status" value="1"/>
</dbReference>
<dbReference type="SUPFAM" id="SSF56112">
    <property type="entry name" value="Protein kinase-like (PK-like)"/>
    <property type="match status" value="1"/>
</dbReference>
<dbReference type="InterPro" id="IPR050236">
    <property type="entry name" value="Ser_Thr_kinase_AGC"/>
</dbReference>
<dbReference type="InterPro" id="IPR017441">
    <property type="entry name" value="Protein_kinase_ATP_BS"/>
</dbReference>
<evidence type="ECO:0000256" key="3">
    <source>
        <dbReference type="ARBA" id="ARBA00022527"/>
    </source>
</evidence>
<protein>
    <recommendedName>
        <fullName evidence="2">non-specific serine/threonine protein kinase</fullName>
        <ecNumber evidence="2">2.7.11.1</ecNumber>
    </recommendedName>
</protein>
<dbReference type="InterPro" id="IPR011009">
    <property type="entry name" value="Kinase-like_dom_sf"/>
</dbReference>
<dbReference type="PROSITE" id="PS50011">
    <property type="entry name" value="PROTEIN_KINASE_DOM"/>
    <property type="match status" value="1"/>
</dbReference>
<feature type="region of interest" description="Disordered" evidence="11">
    <location>
        <begin position="775"/>
        <end position="818"/>
    </location>
</feature>
<dbReference type="AlphaFoldDB" id="A0AAN9YPE0"/>
<keyword evidence="3 13" id="KW-0723">Serine/threonine-protein kinase</keyword>
<evidence type="ECO:0000256" key="4">
    <source>
        <dbReference type="ARBA" id="ARBA00022679"/>
    </source>
</evidence>
<keyword evidence="5 10" id="KW-0547">Nucleotide-binding</keyword>
<dbReference type="EMBL" id="JAKJXP020000025">
    <property type="protein sequence ID" value="KAK7753798.1"/>
    <property type="molecule type" value="Genomic_DNA"/>
</dbReference>
<evidence type="ECO:0000256" key="2">
    <source>
        <dbReference type="ARBA" id="ARBA00012513"/>
    </source>
</evidence>
<feature type="binding site" evidence="10">
    <location>
        <position position="277"/>
    </location>
    <ligand>
        <name>ATP</name>
        <dbReference type="ChEBI" id="CHEBI:30616"/>
    </ligand>
</feature>
<evidence type="ECO:0000256" key="9">
    <source>
        <dbReference type="ARBA" id="ARBA00048679"/>
    </source>
</evidence>
<feature type="compositionally biased region" description="Basic and acidic residues" evidence="11">
    <location>
        <begin position="215"/>
        <end position="224"/>
    </location>
</feature>
<dbReference type="PROSITE" id="PS00107">
    <property type="entry name" value="PROTEIN_KINASE_ATP"/>
    <property type="match status" value="1"/>
</dbReference>
<comment type="catalytic activity">
    <reaction evidence="8">
        <text>L-threonyl-[protein] + ATP = O-phospho-L-threonyl-[protein] + ADP + H(+)</text>
        <dbReference type="Rhea" id="RHEA:46608"/>
        <dbReference type="Rhea" id="RHEA-COMP:11060"/>
        <dbReference type="Rhea" id="RHEA-COMP:11605"/>
        <dbReference type="ChEBI" id="CHEBI:15378"/>
        <dbReference type="ChEBI" id="CHEBI:30013"/>
        <dbReference type="ChEBI" id="CHEBI:30616"/>
        <dbReference type="ChEBI" id="CHEBI:61977"/>
        <dbReference type="ChEBI" id="CHEBI:456216"/>
        <dbReference type="EC" id="2.7.11.1"/>
    </reaction>
</comment>
<dbReference type="PANTHER" id="PTHR24356">
    <property type="entry name" value="SERINE/THREONINE-PROTEIN KINASE"/>
    <property type="match status" value="1"/>
</dbReference>
<dbReference type="EC" id="2.7.11.1" evidence="2"/>
<dbReference type="FunFam" id="3.30.200.20:FF:000128">
    <property type="entry name" value="Serine/threonine-protein kinase ksg1"/>
    <property type="match status" value="1"/>
</dbReference>
<feature type="region of interest" description="Disordered" evidence="11">
    <location>
        <begin position="122"/>
        <end position="224"/>
    </location>
</feature>
<feature type="domain" description="Protein kinase" evidence="12">
    <location>
        <begin position="248"/>
        <end position="518"/>
    </location>
</feature>
<dbReference type="Proteomes" id="UP001320420">
    <property type="component" value="Unassembled WGS sequence"/>
</dbReference>
<feature type="compositionally biased region" description="Polar residues" evidence="11">
    <location>
        <begin position="787"/>
        <end position="799"/>
    </location>
</feature>
<sequence length="818" mass="89982">MSNDISLSQALGGLRIANPDDATSNPSREVSTEPEELSVPQSASDPTLSTYEDPDAYDNNLPIVEPTMTAPASFQGDQQMLSSYNQNSHLSSYRPSSHPPSVYTAAVAAERDQAANSYNLLRNETSNASGYNAPVRSDSRSNHSGYSGNIPTRESSHRERTYNQSRQLPVSGGSGPLPPRRSSKGMGGGYASIPGVPIVPEPRNLNPDVPASSSDDWKDKGAAVSVRREVDANGKTVMKSVKKGVRDFSFGRVLGEGSYSTVYLATDRQTLKEYAIKVLEKRHIIKERKIKYVNIEKDTLNRLTEHPGIVRLYYTFQDENSLYYVLDLCTGGELLGILKKTGTFDEECTRFFGAQILDAIEYMHSRGVIHRDLKPENVLLDDQLHVKITDFGTARLLTDPRAPPGQASSQKGKELQDDNRAASFVGTAEYVSPELLTNKNACKASDLWAFGCIVYQLLAGRPPFKAGSEYLTFQKIVNLDYEFPPGFPLAARDLVERCLVLDPAQRLAIEHIKNHEFFQGQQFGKGLWRTKAPRLRPFVPQSQEPKIIQLNGMPGTQQQMPGSRPGTTGNPLNGSSRTPGRIITDIPPPSQLDIEWSPVLTRTNERILKLGDLMVLSAPIPNSPHNKGDEGHRKFSRFFGGSTTKKRQRLVMITSSGRILLAPAGGEEKKAKQEVSLLAPDCAWRTQIDAKGQTVWCVDSAGIHYTFEDTKTGNSLDTSRPTADDWIECLEQAKDLALNQAGNYQNDNGFGDMSSSMSSPASTFAGNGSYPTADYGVSDRSHRNHLSKSQASLDDVSTNNKRHRFSKRQSKQGLGSAF</sequence>
<evidence type="ECO:0000313" key="13">
    <source>
        <dbReference type="EMBL" id="KAK7753798.1"/>
    </source>
</evidence>
<dbReference type="Pfam" id="PF00069">
    <property type="entry name" value="Pkinase"/>
    <property type="match status" value="1"/>
</dbReference>
<proteinExistence type="inferred from homology"/>
<comment type="catalytic activity">
    <reaction evidence="9">
        <text>L-seryl-[protein] + ATP = O-phospho-L-seryl-[protein] + ADP + H(+)</text>
        <dbReference type="Rhea" id="RHEA:17989"/>
        <dbReference type="Rhea" id="RHEA-COMP:9863"/>
        <dbReference type="Rhea" id="RHEA-COMP:11604"/>
        <dbReference type="ChEBI" id="CHEBI:15378"/>
        <dbReference type="ChEBI" id="CHEBI:29999"/>
        <dbReference type="ChEBI" id="CHEBI:30616"/>
        <dbReference type="ChEBI" id="CHEBI:83421"/>
        <dbReference type="ChEBI" id="CHEBI:456216"/>
        <dbReference type="EC" id="2.7.11.1"/>
    </reaction>
</comment>
<dbReference type="InterPro" id="IPR039046">
    <property type="entry name" value="PDPK1"/>
</dbReference>
<keyword evidence="4" id="KW-0808">Transferase</keyword>
<dbReference type="InterPro" id="IPR000719">
    <property type="entry name" value="Prot_kinase_dom"/>
</dbReference>
<name>A0AAN9YPE0_9PEZI</name>
<feature type="region of interest" description="Disordered" evidence="11">
    <location>
        <begin position="1"/>
        <end position="101"/>
    </location>
</feature>
<evidence type="ECO:0000256" key="6">
    <source>
        <dbReference type="ARBA" id="ARBA00022777"/>
    </source>
</evidence>
<evidence type="ECO:0000256" key="11">
    <source>
        <dbReference type="SAM" id="MobiDB-lite"/>
    </source>
</evidence>
<feature type="compositionally biased region" description="Polar residues" evidence="11">
    <location>
        <begin position="142"/>
        <end position="153"/>
    </location>
</feature>
<feature type="region of interest" description="Disordered" evidence="11">
    <location>
        <begin position="556"/>
        <end position="588"/>
    </location>
</feature>
<feature type="compositionally biased region" description="Polar residues" evidence="11">
    <location>
        <begin position="39"/>
        <end position="50"/>
    </location>
</feature>
<reference evidence="13 14" key="1">
    <citation type="submission" date="2024-02" db="EMBL/GenBank/DDBJ databases">
        <title>De novo assembly and annotation of 12 fungi associated with fruit tree decline syndrome in Ontario, Canada.</title>
        <authorList>
            <person name="Sulman M."/>
            <person name="Ellouze W."/>
            <person name="Ilyukhin E."/>
        </authorList>
    </citation>
    <scope>NUCLEOTIDE SEQUENCE [LARGE SCALE GENOMIC DNA]</scope>
    <source>
        <strain evidence="13 14">M11/M66-122</strain>
    </source>
</reference>
<dbReference type="Gene3D" id="1.10.510.10">
    <property type="entry name" value="Transferase(Phosphotransferase) domain 1"/>
    <property type="match status" value="1"/>
</dbReference>
<comment type="caution">
    <text evidence="13">The sequence shown here is derived from an EMBL/GenBank/DDBJ whole genome shotgun (WGS) entry which is preliminary data.</text>
</comment>
<feature type="region of interest" description="Disordered" evidence="11">
    <location>
        <begin position="397"/>
        <end position="417"/>
    </location>
</feature>
<feature type="compositionally biased region" description="Basic residues" evidence="11">
    <location>
        <begin position="800"/>
        <end position="810"/>
    </location>
</feature>
<dbReference type="InterPro" id="IPR008271">
    <property type="entry name" value="Ser/Thr_kinase_AS"/>
</dbReference>
<gene>
    <name evidence="13" type="primary">PKH1</name>
    <name evidence="13" type="ORF">SLS62_004163</name>
</gene>
<keyword evidence="14" id="KW-1185">Reference proteome</keyword>
<evidence type="ECO:0000259" key="12">
    <source>
        <dbReference type="PROSITE" id="PS50011"/>
    </source>
</evidence>
<evidence type="ECO:0000256" key="10">
    <source>
        <dbReference type="PROSITE-ProRule" id="PRU10141"/>
    </source>
</evidence>
<evidence type="ECO:0000256" key="1">
    <source>
        <dbReference type="ARBA" id="ARBA00010006"/>
    </source>
</evidence>
<organism evidence="13 14">
    <name type="scientific">Diatrype stigma</name>
    <dbReference type="NCBI Taxonomy" id="117547"/>
    <lineage>
        <taxon>Eukaryota</taxon>
        <taxon>Fungi</taxon>
        <taxon>Dikarya</taxon>
        <taxon>Ascomycota</taxon>
        <taxon>Pezizomycotina</taxon>
        <taxon>Sordariomycetes</taxon>
        <taxon>Xylariomycetidae</taxon>
        <taxon>Xylariales</taxon>
        <taxon>Diatrypaceae</taxon>
        <taxon>Diatrype</taxon>
    </lineage>
</organism>
<evidence type="ECO:0000256" key="8">
    <source>
        <dbReference type="ARBA" id="ARBA00047899"/>
    </source>
</evidence>
<dbReference type="PANTHER" id="PTHR24356:SF163">
    <property type="entry name" value="3-PHOSPHOINOSITIDE-DEPENDENT PROTEIN KINASE 1-RELATED"/>
    <property type="match status" value="1"/>
</dbReference>
<keyword evidence="7 10" id="KW-0067">ATP-binding</keyword>
<evidence type="ECO:0000256" key="7">
    <source>
        <dbReference type="ARBA" id="ARBA00022840"/>
    </source>
</evidence>
<keyword evidence="6 13" id="KW-0418">Kinase</keyword>
<comment type="similarity">
    <text evidence="1">Belongs to the protein kinase superfamily. AGC Ser/Thr protein kinase family. PDPK1 subfamily.</text>
</comment>
<dbReference type="GO" id="GO:0004674">
    <property type="term" value="F:protein serine/threonine kinase activity"/>
    <property type="evidence" value="ECO:0007669"/>
    <property type="project" value="UniProtKB-KW"/>
</dbReference>